<accession>A0A840SGY9</accession>
<proteinExistence type="predicted"/>
<evidence type="ECO:0000313" key="2">
    <source>
        <dbReference type="Proteomes" id="UP000549457"/>
    </source>
</evidence>
<dbReference type="EMBL" id="JACHFM010000001">
    <property type="protein sequence ID" value="MBB5220184.1"/>
    <property type="molecule type" value="Genomic_DNA"/>
</dbReference>
<protein>
    <submittedName>
        <fullName evidence="1">Uncharacterized protein</fullName>
    </submittedName>
</protein>
<sequence length="62" mass="6813">MSGAMQDSTPGWARYIEELEAQAMRLPRRRRSAVSREGRAMALGALVRRVVAFIAGRPKIGG</sequence>
<name>A0A840SGY9_9RHOB</name>
<reference evidence="1 2" key="1">
    <citation type="submission" date="2020-08" db="EMBL/GenBank/DDBJ databases">
        <title>Genomic Encyclopedia of Type Strains, Phase IV (KMG-IV): sequencing the most valuable type-strain genomes for metagenomic binning, comparative biology and taxonomic classification.</title>
        <authorList>
            <person name="Goeker M."/>
        </authorList>
    </citation>
    <scope>NUCLEOTIDE SEQUENCE [LARGE SCALE GENOMIC DNA]</scope>
    <source>
        <strain evidence="1 2">DSM 101730</strain>
    </source>
</reference>
<keyword evidence="2" id="KW-1185">Reference proteome</keyword>
<evidence type="ECO:0000313" key="1">
    <source>
        <dbReference type="EMBL" id="MBB5220184.1"/>
    </source>
</evidence>
<dbReference type="AlphaFoldDB" id="A0A840SGY9"/>
<dbReference type="Proteomes" id="UP000549457">
    <property type="component" value="Unassembled WGS sequence"/>
</dbReference>
<organism evidence="1 2">
    <name type="scientific">Amaricoccus macauensis</name>
    <dbReference type="NCBI Taxonomy" id="57001"/>
    <lineage>
        <taxon>Bacteria</taxon>
        <taxon>Pseudomonadati</taxon>
        <taxon>Pseudomonadota</taxon>
        <taxon>Alphaproteobacteria</taxon>
        <taxon>Rhodobacterales</taxon>
        <taxon>Paracoccaceae</taxon>
        <taxon>Amaricoccus</taxon>
    </lineage>
</organism>
<gene>
    <name evidence="1" type="ORF">HNP73_000105</name>
</gene>
<comment type="caution">
    <text evidence="1">The sequence shown here is derived from an EMBL/GenBank/DDBJ whole genome shotgun (WGS) entry which is preliminary data.</text>
</comment>
<dbReference type="RefSeq" id="WP_184146019.1">
    <property type="nucleotide sequence ID" value="NZ_JACHFM010000001.1"/>
</dbReference>